<comment type="caution">
    <text evidence="1">The sequence shown here is derived from an EMBL/GenBank/DDBJ whole genome shotgun (WGS) entry which is preliminary data.</text>
</comment>
<evidence type="ECO:0000313" key="2">
    <source>
        <dbReference type="Proteomes" id="UP000823775"/>
    </source>
</evidence>
<organism evidence="1 2">
    <name type="scientific">Datura stramonium</name>
    <name type="common">Jimsonweed</name>
    <name type="synonym">Common thornapple</name>
    <dbReference type="NCBI Taxonomy" id="4076"/>
    <lineage>
        <taxon>Eukaryota</taxon>
        <taxon>Viridiplantae</taxon>
        <taxon>Streptophyta</taxon>
        <taxon>Embryophyta</taxon>
        <taxon>Tracheophyta</taxon>
        <taxon>Spermatophyta</taxon>
        <taxon>Magnoliopsida</taxon>
        <taxon>eudicotyledons</taxon>
        <taxon>Gunneridae</taxon>
        <taxon>Pentapetalae</taxon>
        <taxon>asterids</taxon>
        <taxon>lamiids</taxon>
        <taxon>Solanales</taxon>
        <taxon>Solanaceae</taxon>
        <taxon>Solanoideae</taxon>
        <taxon>Datureae</taxon>
        <taxon>Datura</taxon>
    </lineage>
</organism>
<proteinExistence type="predicted"/>
<dbReference type="Gene3D" id="1.25.40.10">
    <property type="entry name" value="Tetratricopeptide repeat domain"/>
    <property type="match status" value="1"/>
</dbReference>
<keyword evidence="2" id="KW-1185">Reference proteome</keyword>
<accession>A0ABS8RR60</accession>
<dbReference type="EMBL" id="JACEIK010000090">
    <property type="protein sequence ID" value="MCD7449292.1"/>
    <property type="molecule type" value="Genomic_DNA"/>
</dbReference>
<protein>
    <recommendedName>
        <fullName evidence="3">Pentatricopeptide repeat-containing protein</fullName>
    </recommendedName>
</protein>
<evidence type="ECO:0000313" key="1">
    <source>
        <dbReference type="EMBL" id="MCD7449292.1"/>
    </source>
</evidence>
<sequence>MIPFLQGKFRCFFNFDMKEVKCLDDAVTLFHQMVRMQPLPSVIVFSKLFKTMINMKHYSAVVSLFGEMQKLGIPTSVSILNIVINSYCLMHRADCGFFCIYPFT</sequence>
<evidence type="ECO:0008006" key="3">
    <source>
        <dbReference type="Google" id="ProtNLM"/>
    </source>
</evidence>
<gene>
    <name evidence="1" type="ORF">HAX54_051032</name>
</gene>
<reference evidence="1 2" key="1">
    <citation type="journal article" date="2021" name="BMC Genomics">
        <title>Datura genome reveals duplications of psychoactive alkaloid biosynthetic genes and high mutation rate following tissue culture.</title>
        <authorList>
            <person name="Rajewski A."/>
            <person name="Carter-House D."/>
            <person name="Stajich J."/>
            <person name="Litt A."/>
        </authorList>
    </citation>
    <scope>NUCLEOTIDE SEQUENCE [LARGE SCALE GENOMIC DNA]</scope>
    <source>
        <strain evidence="1">AR-01</strain>
    </source>
</reference>
<dbReference type="Proteomes" id="UP000823775">
    <property type="component" value="Unassembled WGS sequence"/>
</dbReference>
<dbReference type="InterPro" id="IPR011990">
    <property type="entry name" value="TPR-like_helical_dom_sf"/>
</dbReference>
<name>A0ABS8RR60_DATST</name>